<accession>A0A915KHG4</accession>
<name>A0A915KHG4_ROMCU</name>
<dbReference type="Proteomes" id="UP000887565">
    <property type="component" value="Unplaced"/>
</dbReference>
<sequence>MGWRRWTEARPPATPREWPKTSYKKEKQSFCAVQFCVFDVQATVNHSLYYRSHSARAPLLFAVTSRLVKYR</sequence>
<feature type="region of interest" description="Disordered" evidence="1">
    <location>
        <begin position="1"/>
        <end position="20"/>
    </location>
</feature>
<proteinExistence type="predicted"/>
<protein>
    <submittedName>
        <fullName evidence="3">Uncharacterized protein</fullName>
    </submittedName>
</protein>
<keyword evidence="2" id="KW-1185">Reference proteome</keyword>
<evidence type="ECO:0000256" key="1">
    <source>
        <dbReference type="SAM" id="MobiDB-lite"/>
    </source>
</evidence>
<evidence type="ECO:0000313" key="3">
    <source>
        <dbReference type="WBParaSite" id="nRc.2.0.1.t38273-RA"/>
    </source>
</evidence>
<organism evidence="2 3">
    <name type="scientific">Romanomermis culicivorax</name>
    <name type="common">Nematode worm</name>
    <dbReference type="NCBI Taxonomy" id="13658"/>
    <lineage>
        <taxon>Eukaryota</taxon>
        <taxon>Metazoa</taxon>
        <taxon>Ecdysozoa</taxon>
        <taxon>Nematoda</taxon>
        <taxon>Enoplea</taxon>
        <taxon>Dorylaimia</taxon>
        <taxon>Mermithida</taxon>
        <taxon>Mermithoidea</taxon>
        <taxon>Mermithidae</taxon>
        <taxon>Romanomermis</taxon>
    </lineage>
</organism>
<dbReference type="AlphaFoldDB" id="A0A915KHG4"/>
<reference evidence="3" key="1">
    <citation type="submission" date="2022-11" db="UniProtKB">
        <authorList>
            <consortium name="WormBaseParasite"/>
        </authorList>
    </citation>
    <scope>IDENTIFICATION</scope>
</reference>
<dbReference type="WBParaSite" id="nRc.2.0.1.t38273-RA">
    <property type="protein sequence ID" value="nRc.2.0.1.t38273-RA"/>
    <property type="gene ID" value="nRc.2.0.1.g38273"/>
</dbReference>
<evidence type="ECO:0000313" key="2">
    <source>
        <dbReference type="Proteomes" id="UP000887565"/>
    </source>
</evidence>